<accession>A0A5D3YIP5</accession>
<feature type="compositionally biased region" description="Basic and acidic residues" evidence="1">
    <location>
        <begin position="281"/>
        <end position="290"/>
    </location>
</feature>
<keyword evidence="4" id="KW-1185">Reference proteome</keyword>
<evidence type="ECO:0000313" key="3">
    <source>
        <dbReference type="EMBL" id="TYP93368.1"/>
    </source>
</evidence>
<dbReference type="RefSeq" id="WP_148898442.1">
    <property type="nucleotide sequence ID" value="NZ_VNHY01000002.1"/>
</dbReference>
<sequence length="308" mass="34368">MRIIFLLIVPFSICQAGICQIERPNKAYGEFTAEVTRSDSVGYIYDYTIKNAEESEQVLVAFSIFIKDKSFYNKTIPSPSTKKWYIDGLDKIYITGAAAGKILDLPPENGLSPGEQIEISFNSEGLPAIHPFYTEGFVEPLTDEYIDSLFKAGYTEDEIFIDWKEAAYKGDTISPRVWSENVDMGVFLDSLNSYLVFSCDTTWVTNKGICRSLQAKLDNVDKQLSKDKTKQAINGLNAFLNEVRAQQGKHITSEGYALLWFNGLELLEQLGGERTGGGKGGKKDKDDKKGGKGKKGNKGKGEMRDVRR</sequence>
<evidence type="ECO:0000313" key="4">
    <source>
        <dbReference type="Proteomes" id="UP000324595"/>
    </source>
</evidence>
<feature type="region of interest" description="Disordered" evidence="1">
    <location>
        <begin position="272"/>
        <end position="308"/>
    </location>
</feature>
<organism evidence="3 4">
    <name type="scientific">Fodinibius salinus</name>
    <dbReference type="NCBI Taxonomy" id="860790"/>
    <lineage>
        <taxon>Bacteria</taxon>
        <taxon>Pseudomonadati</taxon>
        <taxon>Balneolota</taxon>
        <taxon>Balneolia</taxon>
        <taxon>Balneolales</taxon>
        <taxon>Balneolaceae</taxon>
        <taxon>Fodinibius</taxon>
    </lineage>
</organism>
<dbReference type="OrthoDB" id="978436at2"/>
<dbReference type="AlphaFoldDB" id="A0A5D3YIP5"/>
<proteinExistence type="predicted"/>
<dbReference type="EMBL" id="VNHY01000002">
    <property type="protein sequence ID" value="TYP93368.1"/>
    <property type="molecule type" value="Genomic_DNA"/>
</dbReference>
<name>A0A5D3YIP5_9BACT</name>
<dbReference type="InterPro" id="IPR054470">
    <property type="entry name" value="FIMAH_dom"/>
</dbReference>
<comment type="caution">
    <text evidence="3">The sequence shown here is derived from an EMBL/GenBank/DDBJ whole genome shotgun (WGS) entry which is preliminary data.</text>
</comment>
<feature type="compositionally biased region" description="Basic and acidic residues" evidence="1">
    <location>
        <begin position="299"/>
        <end position="308"/>
    </location>
</feature>
<dbReference type="Pfam" id="PF22888">
    <property type="entry name" value="FIMAH"/>
    <property type="match status" value="1"/>
</dbReference>
<evidence type="ECO:0000256" key="1">
    <source>
        <dbReference type="SAM" id="MobiDB-lite"/>
    </source>
</evidence>
<dbReference type="Proteomes" id="UP000324595">
    <property type="component" value="Unassembled WGS sequence"/>
</dbReference>
<feature type="domain" description="FIMAH" evidence="2">
    <location>
        <begin position="199"/>
        <end position="262"/>
    </location>
</feature>
<reference evidence="3 4" key="1">
    <citation type="submission" date="2019-07" db="EMBL/GenBank/DDBJ databases">
        <title>Genomic Encyclopedia of Archaeal and Bacterial Type Strains, Phase II (KMG-II): from individual species to whole genera.</title>
        <authorList>
            <person name="Goeker M."/>
        </authorList>
    </citation>
    <scope>NUCLEOTIDE SEQUENCE [LARGE SCALE GENOMIC DNA]</scope>
    <source>
        <strain evidence="3 4">DSM 21935</strain>
    </source>
</reference>
<evidence type="ECO:0000259" key="2">
    <source>
        <dbReference type="Pfam" id="PF22888"/>
    </source>
</evidence>
<protein>
    <recommendedName>
        <fullName evidence="2">FIMAH domain-containing protein</fullName>
    </recommendedName>
</protein>
<gene>
    <name evidence="3" type="ORF">LX73_1070</name>
</gene>